<keyword evidence="3" id="KW-1185">Reference proteome</keyword>
<protein>
    <submittedName>
        <fullName evidence="2">TKL protein kinase</fullName>
    </submittedName>
</protein>
<dbReference type="PROSITE" id="PS00108">
    <property type="entry name" value="PROTEIN_KINASE_ST"/>
    <property type="match status" value="1"/>
</dbReference>
<dbReference type="SUPFAM" id="SSF56112">
    <property type="entry name" value="Protein kinase-like (PK-like)"/>
    <property type="match status" value="1"/>
</dbReference>
<comment type="caution">
    <text evidence="2">The sequence shown here is derived from an EMBL/GenBank/DDBJ whole genome shotgun (WGS) entry which is preliminary data.</text>
</comment>
<evidence type="ECO:0000259" key="1">
    <source>
        <dbReference type="PROSITE" id="PS50011"/>
    </source>
</evidence>
<keyword evidence="2" id="KW-0808">Transferase</keyword>
<dbReference type="Gene3D" id="1.10.510.10">
    <property type="entry name" value="Transferase(Phosphotransferase) domain 1"/>
    <property type="match status" value="1"/>
</dbReference>
<dbReference type="PROSITE" id="PS50011">
    <property type="entry name" value="PROTEIN_KINASE_DOM"/>
    <property type="match status" value="1"/>
</dbReference>
<name>A0A225W400_9STRA</name>
<dbReference type="InterPro" id="IPR001245">
    <property type="entry name" value="Ser-Thr/Tyr_kinase_cat_dom"/>
</dbReference>
<dbReference type="InterPro" id="IPR008271">
    <property type="entry name" value="Ser/Thr_kinase_AS"/>
</dbReference>
<dbReference type="Pfam" id="PF07714">
    <property type="entry name" value="PK_Tyr_Ser-Thr"/>
    <property type="match status" value="1"/>
</dbReference>
<dbReference type="PANTHER" id="PTHR44329:SF214">
    <property type="entry name" value="PROTEIN KINASE DOMAIN-CONTAINING PROTEIN"/>
    <property type="match status" value="1"/>
</dbReference>
<dbReference type="AlphaFoldDB" id="A0A225W400"/>
<evidence type="ECO:0000313" key="2">
    <source>
        <dbReference type="EMBL" id="OWZ12295.1"/>
    </source>
</evidence>
<dbReference type="OrthoDB" id="104276at2759"/>
<dbReference type="STRING" id="4795.A0A225W400"/>
<dbReference type="PIRSF" id="PIRSF000654">
    <property type="entry name" value="Integrin-linked_kinase"/>
    <property type="match status" value="1"/>
</dbReference>
<dbReference type="Proteomes" id="UP000198211">
    <property type="component" value="Unassembled WGS sequence"/>
</dbReference>
<dbReference type="InterPro" id="IPR011009">
    <property type="entry name" value="Kinase-like_dom_sf"/>
</dbReference>
<proteinExistence type="predicted"/>
<gene>
    <name evidence="2" type="ORF">PHMEG_00014573</name>
</gene>
<organism evidence="2 3">
    <name type="scientific">Phytophthora megakarya</name>
    <dbReference type="NCBI Taxonomy" id="4795"/>
    <lineage>
        <taxon>Eukaryota</taxon>
        <taxon>Sar</taxon>
        <taxon>Stramenopiles</taxon>
        <taxon>Oomycota</taxon>
        <taxon>Peronosporomycetes</taxon>
        <taxon>Peronosporales</taxon>
        <taxon>Peronosporaceae</taxon>
        <taxon>Phytophthora</taxon>
    </lineage>
</organism>
<dbReference type="InterPro" id="IPR000719">
    <property type="entry name" value="Prot_kinase_dom"/>
</dbReference>
<dbReference type="EMBL" id="NBNE01001889">
    <property type="protein sequence ID" value="OWZ12295.1"/>
    <property type="molecule type" value="Genomic_DNA"/>
</dbReference>
<reference evidence="3" key="1">
    <citation type="submission" date="2017-03" db="EMBL/GenBank/DDBJ databases">
        <title>Phytopthora megakarya and P. palmivora, two closely related causual agents of cacao black pod achieved similar genome size and gene model numbers by different mechanisms.</title>
        <authorList>
            <person name="Ali S."/>
            <person name="Shao J."/>
            <person name="Larry D.J."/>
            <person name="Kronmiller B."/>
            <person name="Shen D."/>
            <person name="Strem M.D."/>
            <person name="Melnick R.L."/>
            <person name="Guiltinan M.J."/>
            <person name="Tyler B.M."/>
            <person name="Meinhardt L.W."/>
            <person name="Bailey B.A."/>
        </authorList>
    </citation>
    <scope>NUCLEOTIDE SEQUENCE [LARGE SCALE GENOMIC DNA]</scope>
    <source>
        <strain evidence="3">zdho120</strain>
    </source>
</reference>
<accession>A0A225W400</accession>
<feature type="domain" description="Protein kinase" evidence="1">
    <location>
        <begin position="1"/>
        <end position="213"/>
    </location>
</feature>
<dbReference type="GO" id="GO:0005524">
    <property type="term" value="F:ATP binding"/>
    <property type="evidence" value="ECO:0007669"/>
    <property type="project" value="InterPro"/>
</dbReference>
<sequence>MKGFLQEDKIWHMARHPNVVTYFGACHVARPCFFVSEEAENGNVPDFVYRQKRQGRSLVWRMMHGAAMGLRYLHENGIIHGDMKCNNIVVDSKAVAKLTDFGMSFELGSTRISSGGPVRWTAPECLIQKRAPSFESDKYSLGMCVVEAATGRVPWGTSCVDEQVIDQLAHRHFLPRPAELNDDQWRLVKSLCAFEAGRRCTLSDAIDQLEKFAVSEETAEAKHRPRATIRRL</sequence>
<evidence type="ECO:0000313" key="3">
    <source>
        <dbReference type="Proteomes" id="UP000198211"/>
    </source>
</evidence>
<dbReference type="GO" id="GO:0004674">
    <property type="term" value="F:protein serine/threonine kinase activity"/>
    <property type="evidence" value="ECO:0007669"/>
    <property type="project" value="TreeGrafter"/>
</dbReference>
<dbReference type="SMART" id="SM00220">
    <property type="entry name" value="S_TKc"/>
    <property type="match status" value="1"/>
</dbReference>
<keyword evidence="2" id="KW-0418">Kinase</keyword>
<dbReference type="InterPro" id="IPR051681">
    <property type="entry name" value="Ser/Thr_Kinases-Pseudokinases"/>
</dbReference>
<dbReference type="PANTHER" id="PTHR44329">
    <property type="entry name" value="SERINE/THREONINE-PROTEIN KINASE TNNI3K-RELATED"/>
    <property type="match status" value="1"/>
</dbReference>